<evidence type="ECO:0000313" key="2">
    <source>
        <dbReference type="Proteomes" id="UP000484076"/>
    </source>
</evidence>
<keyword evidence="2" id="KW-1185">Reference proteome</keyword>
<gene>
    <name evidence="1" type="ORF">GEU84_008865</name>
</gene>
<sequence length="100" mass="10851">MSEVVAMDELVGIARAVVAECAPDARVRLGKISESPSARIEWDTDSAISTFLFWAAGKTYSEVMDVEEEASTLRALHETFTATDDFRALVKAHLAFVASA</sequence>
<dbReference type="Proteomes" id="UP000484076">
    <property type="component" value="Unassembled WGS sequence"/>
</dbReference>
<reference evidence="1" key="1">
    <citation type="submission" date="2020-05" db="EMBL/GenBank/DDBJ databases">
        <title>Fertoebacter nigrum gen. nov., sp. nov., a new member of the family Rhodobacteraceae.</title>
        <authorList>
            <person name="Szuroczki S."/>
            <person name="Abbaszade G."/>
            <person name="Buni D."/>
            <person name="Schumann P."/>
            <person name="Toth E."/>
        </authorList>
    </citation>
    <scope>NUCLEOTIDE SEQUENCE</scope>
    <source>
        <strain evidence="1">RG-N-1a</strain>
    </source>
</reference>
<dbReference type="RefSeq" id="WP_174539601.1">
    <property type="nucleotide sequence ID" value="NZ_WHUT02000004.1"/>
</dbReference>
<name>A0A8X8H733_9RHOB</name>
<proteinExistence type="predicted"/>
<dbReference type="EMBL" id="WHUT02000004">
    <property type="protein sequence ID" value="NUB44491.1"/>
    <property type="molecule type" value="Genomic_DNA"/>
</dbReference>
<evidence type="ECO:0000313" key="1">
    <source>
        <dbReference type="EMBL" id="NUB44491.1"/>
    </source>
</evidence>
<dbReference type="AlphaFoldDB" id="A0A8X8H733"/>
<accession>A0A8X8H733</accession>
<protein>
    <submittedName>
        <fullName evidence="1">Uncharacterized protein</fullName>
    </submittedName>
</protein>
<comment type="caution">
    <text evidence="1">The sequence shown here is derived from an EMBL/GenBank/DDBJ whole genome shotgun (WGS) entry which is preliminary data.</text>
</comment>
<organism evidence="1 2">
    <name type="scientific">Fertoeibacter niger</name>
    <dbReference type="NCBI Taxonomy" id="2656921"/>
    <lineage>
        <taxon>Bacteria</taxon>
        <taxon>Pseudomonadati</taxon>
        <taxon>Pseudomonadota</taxon>
        <taxon>Alphaproteobacteria</taxon>
        <taxon>Rhodobacterales</taxon>
        <taxon>Paracoccaceae</taxon>
        <taxon>Fertoeibacter</taxon>
    </lineage>
</organism>